<keyword evidence="7" id="KW-1185">Reference proteome</keyword>
<evidence type="ECO:0000256" key="4">
    <source>
        <dbReference type="ARBA" id="ARBA00025742"/>
    </source>
</evidence>
<reference evidence="6 7" key="1">
    <citation type="submission" date="2024-10" db="EMBL/GenBank/DDBJ databases">
        <title>The Natural Products Discovery Center: Release of the First 8490 Sequenced Strains for Exploring Actinobacteria Biosynthetic Diversity.</title>
        <authorList>
            <person name="Kalkreuter E."/>
            <person name="Kautsar S.A."/>
            <person name="Yang D."/>
            <person name="Bader C.D."/>
            <person name="Teijaro C.N."/>
            <person name="Fluegel L."/>
            <person name="Davis C.M."/>
            <person name="Simpson J.R."/>
            <person name="Lauterbach L."/>
            <person name="Steele A.D."/>
            <person name="Gui C."/>
            <person name="Meng S."/>
            <person name="Li G."/>
            <person name="Viehrig K."/>
            <person name="Ye F."/>
            <person name="Su P."/>
            <person name="Kiefer A.F."/>
            <person name="Nichols A."/>
            <person name="Cepeda A.J."/>
            <person name="Yan W."/>
            <person name="Fan B."/>
            <person name="Jiang Y."/>
            <person name="Adhikari A."/>
            <person name="Zheng C.-J."/>
            <person name="Schuster L."/>
            <person name="Cowan T.M."/>
            <person name="Smanski M.J."/>
            <person name="Chevrette M.G."/>
            <person name="De Carvalho L.P.S."/>
            <person name="Shen B."/>
        </authorList>
    </citation>
    <scope>NUCLEOTIDE SEQUENCE [LARGE SCALE GENOMIC DNA]</scope>
    <source>
        <strain evidence="6 7">NPDC004045</strain>
    </source>
</reference>
<keyword evidence="3" id="KW-0408">Iron</keyword>
<dbReference type="Pfam" id="PF00149">
    <property type="entry name" value="Metallophos"/>
    <property type="match status" value="1"/>
</dbReference>
<dbReference type="InterPro" id="IPR050884">
    <property type="entry name" value="CNP_phosphodiesterase-III"/>
</dbReference>
<dbReference type="InterPro" id="IPR004843">
    <property type="entry name" value="Calcineurin-like_PHP"/>
</dbReference>
<organism evidence="6 7">
    <name type="scientific">Nocardia thailandica</name>
    <dbReference type="NCBI Taxonomy" id="257275"/>
    <lineage>
        <taxon>Bacteria</taxon>
        <taxon>Bacillati</taxon>
        <taxon>Actinomycetota</taxon>
        <taxon>Actinomycetes</taxon>
        <taxon>Mycobacteriales</taxon>
        <taxon>Nocardiaceae</taxon>
        <taxon>Nocardia</taxon>
    </lineage>
</organism>
<evidence type="ECO:0000313" key="6">
    <source>
        <dbReference type="EMBL" id="MFF0543603.1"/>
    </source>
</evidence>
<evidence type="ECO:0000256" key="1">
    <source>
        <dbReference type="ARBA" id="ARBA00022723"/>
    </source>
</evidence>
<proteinExistence type="inferred from homology"/>
<keyword evidence="2" id="KW-0378">Hydrolase</keyword>
<dbReference type="PANTHER" id="PTHR42988:SF2">
    <property type="entry name" value="CYCLIC NUCLEOTIDE PHOSPHODIESTERASE CBUA0032-RELATED"/>
    <property type="match status" value="1"/>
</dbReference>
<protein>
    <submittedName>
        <fullName evidence="6">Metallophosphoesterase</fullName>
    </submittedName>
</protein>
<dbReference type="RefSeq" id="WP_043656593.1">
    <property type="nucleotide sequence ID" value="NZ_JBIAMX010000006.1"/>
</dbReference>
<dbReference type="SUPFAM" id="SSF56300">
    <property type="entry name" value="Metallo-dependent phosphatases"/>
    <property type="match status" value="1"/>
</dbReference>
<evidence type="ECO:0000259" key="5">
    <source>
        <dbReference type="Pfam" id="PF00149"/>
    </source>
</evidence>
<evidence type="ECO:0000256" key="3">
    <source>
        <dbReference type="ARBA" id="ARBA00023004"/>
    </source>
</evidence>
<feature type="domain" description="Calcineurin-like phosphoesterase" evidence="5">
    <location>
        <begin position="5"/>
        <end position="203"/>
    </location>
</feature>
<evidence type="ECO:0000256" key="2">
    <source>
        <dbReference type="ARBA" id="ARBA00022801"/>
    </source>
</evidence>
<dbReference type="Proteomes" id="UP001601444">
    <property type="component" value="Unassembled WGS sequence"/>
</dbReference>
<accession>A0ABW6PMM1</accession>
<dbReference type="EMBL" id="JBIAMX010000006">
    <property type="protein sequence ID" value="MFF0543603.1"/>
    <property type="molecule type" value="Genomic_DNA"/>
</dbReference>
<gene>
    <name evidence="6" type="ORF">ACFYTF_12285</name>
</gene>
<evidence type="ECO:0000313" key="7">
    <source>
        <dbReference type="Proteomes" id="UP001601444"/>
    </source>
</evidence>
<comment type="caution">
    <text evidence="6">The sequence shown here is derived from an EMBL/GenBank/DDBJ whole genome shotgun (WGS) entry which is preliminary data.</text>
</comment>
<comment type="similarity">
    <text evidence="4">Belongs to the cyclic nucleotide phosphodiesterase class-III family.</text>
</comment>
<keyword evidence="1" id="KW-0479">Metal-binding</keyword>
<sequence>MSELTFVQLTDTHLRAPGELVHGAVDTHANLLSVLASLRGSGRAVDALILSGDLSDNGSREAYRRLRAAIDPVAAELGASVVYAMGNHDERVAFAEELLGAAPGSVDPDAPLDRVHEVAGVRIVVLDSTTPFRHEGRLEQAQLTWLAGVLAEPAERGTVLVLHHPPVRSANVAADFLRLTDAGALAEIVRGSDVRMILCGHNHLTGAAGFAGAPVWIGPALSYRIDTFAPAGRHRGLTGFGYSRIDLVDEVFVATAVEATPAPPVYDRPESEVLDQLAAIAAETR</sequence>
<dbReference type="PANTHER" id="PTHR42988">
    <property type="entry name" value="PHOSPHOHYDROLASE"/>
    <property type="match status" value="1"/>
</dbReference>
<dbReference type="Gene3D" id="3.60.21.10">
    <property type="match status" value="1"/>
</dbReference>
<name>A0ABW6PMM1_9NOCA</name>
<dbReference type="InterPro" id="IPR029052">
    <property type="entry name" value="Metallo-depent_PP-like"/>
</dbReference>